<dbReference type="GO" id="GO:0000166">
    <property type="term" value="F:nucleotide binding"/>
    <property type="evidence" value="ECO:0007669"/>
    <property type="project" value="InterPro"/>
</dbReference>
<dbReference type="Gene3D" id="3.30.360.10">
    <property type="entry name" value="Dihydrodipicolinate Reductase, domain 2"/>
    <property type="match status" value="1"/>
</dbReference>
<keyword evidence="3" id="KW-0560">Oxidoreductase</keyword>
<proteinExistence type="inferred from homology"/>
<dbReference type="AlphaFoldDB" id="A0AA37TUR0"/>
<reference evidence="6 7" key="1">
    <citation type="journal article" date="2014" name="Int. J. Syst. Evol. Microbiol.">
        <title>Complete genome sequence of Corynebacterium casei LMG S-19264T (=DSM 44701T), isolated from a smear-ripened cheese.</title>
        <authorList>
            <consortium name="US DOE Joint Genome Institute (JGI-PGF)"/>
            <person name="Walter F."/>
            <person name="Albersmeier A."/>
            <person name="Kalinowski J."/>
            <person name="Ruckert C."/>
        </authorList>
    </citation>
    <scope>NUCLEOTIDE SEQUENCE [LARGE SCALE GENOMIC DNA]</scope>
    <source>
        <strain evidence="6 7">NBRC 112785</strain>
    </source>
</reference>
<accession>A0AA37TUR0</accession>
<sequence>MATDTDDTPVAWGVIGCGRIAQQFCADMSWAHNGVVRAVASRTLAKAQHFAERHHIDNAYGSYQQLLDDPSIEVVYIATPHVFHCQQSIQALKRSKAVVCEKPIAVNLYECQQLFQVARCEKVYVMEAMWSYFLPAIKQTKAWIDKGVIGELRCIEASFGFVAPRDLQGRHFNKALGGGSLYDIGIYPLAMAAFLLGEFETSWCVENMVTNHGVDSEVSFTAQTQHVQLSFCCSFNRVLANELVITGSKGRITVPDFWQAKGCQYWLNDGSGDAFIDQTQGLGYQHEAIQVAKDIRKQRTQSNVMTLSRSLWLQQQMEKIRSELIKS</sequence>
<evidence type="ECO:0000259" key="4">
    <source>
        <dbReference type="Pfam" id="PF01408"/>
    </source>
</evidence>
<evidence type="ECO:0000313" key="6">
    <source>
        <dbReference type="EMBL" id="GLS84586.1"/>
    </source>
</evidence>
<comment type="similarity">
    <text evidence="1">Belongs to the Gfo/Idh/MocA family.</text>
</comment>
<dbReference type="PANTHER" id="PTHR22604">
    <property type="entry name" value="OXIDOREDUCTASES"/>
    <property type="match status" value="1"/>
</dbReference>
<evidence type="ECO:0000256" key="1">
    <source>
        <dbReference type="ARBA" id="ARBA00010928"/>
    </source>
</evidence>
<dbReference type="SUPFAM" id="SSF55347">
    <property type="entry name" value="Glyceraldehyde-3-phosphate dehydrogenase-like, C-terminal domain"/>
    <property type="match status" value="1"/>
</dbReference>
<dbReference type="InterPro" id="IPR000683">
    <property type="entry name" value="Gfo/Idh/MocA-like_OxRdtase_N"/>
</dbReference>
<keyword evidence="7" id="KW-1185">Reference proteome</keyword>
<feature type="domain" description="GFO/IDH/MocA-like oxidoreductase" evidence="5">
    <location>
        <begin position="138"/>
        <end position="252"/>
    </location>
</feature>
<dbReference type="RefSeq" id="WP_095500370.1">
    <property type="nucleotide sequence ID" value="NZ_BSPO01000003.1"/>
</dbReference>
<protein>
    <submittedName>
        <fullName evidence="6">Dehydrogenase</fullName>
    </submittedName>
</protein>
<dbReference type="EMBL" id="BSPO01000003">
    <property type="protein sequence ID" value="GLS84586.1"/>
    <property type="molecule type" value="Genomic_DNA"/>
</dbReference>
<evidence type="ECO:0000256" key="2">
    <source>
        <dbReference type="ARBA" id="ARBA00022729"/>
    </source>
</evidence>
<name>A0AA37TUR0_9GAMM</name>
<dbReference type="PANTHER" id="PTHR22604:SF105">
    <property type="entry name" value="TRANS-1,2-DIHYDROBENZENE-1,2-DIOL DEHYDROGENASE"/>
    <property type="match status" value="1"/>
</dbReference>
<dbReference type="Gene3D" id="3.40.50.720">
    <property type="entry name" value="NAD(P)-binding Rossmann-like Domain"/>
    <property type="match status" value="1"/>
</dbReference>
<dbReference type="Pfam" id="PF22725">
    <property type="entry name" value="GFO_IDH_MocA_C3"/>
    <property type="match status" value="1"/>
</dbReference>
<evidence type="ECO:0000259" key="5">
    <source>
        <dbReference type="Pfam" id="PF22725"/>
    </source>
</evidence>
<dbReference type="GO" id="GO:0016491">
    <property type="term" value="F:oxidoreductase activity"/>
    <property type="evidence" value="ECO:0007669"/>
    <property type="project" value="UniProtKB-KW"/>
</dbReference>
<comment type="caution">
    <text evidence="6">The sequence shown here is derived from an EMBL/GenBank/DDBJ whole genome shotgun (WGS) entry which is preliminary data.</text>
</comment>
<organism evidence="6 7">
    <name type="scientific">Paraferrimonas haliotis</name>
    <dbReference type="NCBI Taxonomy" id="2013866"/>
    <lineage>
        <taxon>Bacteria</taxon>
        <taxon>Pseudomonadati</taxon>
        <taxon>Pseudomonadota</taxon>
        <taxon>Gammaproteobacteria</taxon>
        <taxon>Alteromonadales</taxon>
        <taxon>Ferrimonadaceae</taxon>
        <taxon>Paraferrimonas</taxon>
    </lineage>
</organism>
<dbReference type="SUPFAM" id="SSF51735">
    <property type="entry name" value="NAD(P)-binding Rossmann-fold domains"/>
    <property type="match status" value="1"/>
</dbReference>
<gene>
    <name evidence="6" type="ORF">GCM10007894_25630</name>
</gene>
<dbReference type="InterPro" id="IPR055170">
    <property type="entry name" value="GFO_IDH_MocA-like_dom"/>
</dbReference>
<dbReference type="InterPro" id="IPR050984">
    <property type="entry name" value="Gfo/Idh/MocA_domain"/>
</dbReference>
<feature type="domain" description="Gfo/Idh/MocA-like oxidoreductase N-terminal" evidence="4">
    <location>
        <begin position="12"/>
        <end position="126"/>
    </location>
</feature>
<dbReference type="InterPro" id="IPR036291">
    <property type="entry name" value="NAD(P)-bd_dom_sf"/>
</dbReference>
<keyword evidence="2" id="KW-0732">Signal</keyword>
<dbReference type="Pfam" id="PF01408">
    <property type="entry name" value="GFO_IDH_MocA"/>
    <property type="match status" value="1"/>
</dbReference>
<dbReference type="Proteomes" id="UP001157439">
    <property type="component" value="Unassembled WGS sequence"/>
</dbReference>
<evidence type="ECO:0000256" key="3">
    <source>
        <dbReference type="ARBA" id="ARBA00023002"/>
    </source>
</evidence>
<evidence type="ECO:0000313" key="7">
    <source>
        <dbReference type="Proteomes" id="UP001157439"/>
    </source>
</evidence>